<feature type="transmembrane region" description="Helical" evidence="1">
    <location>
        <begin position="84"/>
        <end position="104"/>
    </location>
</feature>
<keyword evidence="1" id="KW-1133">Transmembrane helix</keyword>
<dbReference type="Proteomes" id="UP000018208">
    <property type="component" value="Unassembled WGS sequence"/>
</dbReference>
<keyword evidence="1" id="KW-0812">Transmembrane</keyword>
<dbReference type="RefSeq" id="XP_067761178.1">
    <property type="nucleotide sequence ID" value="XM_067910491.1"/>
</dbReference>
<evidence type="ECO:0000313" key="2">
    <source>
        <dbReference type="EMBL" id="KAH0570405.1"/>
    </source>
</evidence>
<evidence type="ECO:0000313" key="3">
    <source>
        <dbReference type="Proteomes" id="UP000018208"/>
    </source>
</evidence>
<evidence type="ECO:0000256" key="1">
    <source>
        <dbReference type="SAM" id="Phobius"/>
    </source>
</evidence>
<proteinExistence type="predicted"/>
<dbReference type="EMBL" id="AUWU02000007">
    <property type="protein sequence ID" value="KAH0570405.1"/>
    <property type="molecule type" value="Genomic_DNA"/>
</dbReference>
<name>A0A9P8LLQ6_9EUKA</name>
<sequence>MQRVEDEPEIMDEFSKAYRWYRDKYIKSNLKEGVLYAEPGFDSVSQQIFQNNNQVNLKVNTQYDILRRWYSFKYVVNYIFIKTILQYTLLIISGLLIIIGYISYIK</sequence>
<dbReference type="GeneID" id="94300708"/>
<keyword evidence="1" id="KW-0472">Membrane</keyword>
<dbReference type="AlphaFoldDB" id="A0A9P8LLQ6"/>
<reference evidence="2 3" key="1">
    <citation type="journal article" date="2014" name="PLoS Genet.">
        <title>The Genome of Spironucleus salmonicida Highlights a Fish Pathogen Adapted to Fluctuating Environments.</title>
        <authorList>
            <person name="Xu F."/>
            <person name="Jerlstrom-Hultqvist J."/>
            <person name="Einarsson E."/>
            <person name="Astvaldsson A."/>
            <person name="Svard S.G."/>
            <person name="Andersson J.O."/>
        </authorList>
    </citation>
    <scope>NUCLEOTIDE SEQUENCE [LARGE SCALE GENOMIC DNA]</scope>
    <source>
        <strain evidence="2 3">ATCC 50377</strain>
    </source>
</reference>
<gene>
    <name evidence="2" type="ORF">SS50377_26685</name>
</gene>
<protein>
    <submittedName>
        <fullName evidence="2">Uncharacterized protein</fullName>
    </submittedName>
</protein>
<organism evidence="2 3">
    <name type="scientific">Spironucleus salmonicida</name>
    <dbReference type="NCBI Taxonomy" id="348837"/>
    <lineage>
        <taxon>Eukaryota</taxon>
        <taxon>Metamonada</taxon>
        <taxon>Diplomonadida</taxon>
        <taxon>Hexamitidae</taxon>
        <taxon>Hexamitinae</taxon>
        <taxon>Spironucleus</taxon>
    </lineage>
</organism>
<keyword evidence="3" id="KW-1185">Reference proteome</keyword>
<accession>A0A9P8LLQ6</accession>
<dbReference type="KEGG" id="ssao:94300708"/>
<comment type="caution">
    <text evidence="2">The sequence shown here is derived from an EMBL/GenBank/DDBJ whole genome shotgun (WGS) entry which is preliminary data.</text>
</comment>